<feature type="transmembrane region" description="Helical" evidence="1">
    <location>
        <begin position="56"/>
        <end position="75"/>
    </location>
</feature>
<reference evidence="2" key="1">
    <citation type="submission" date="2021-05" db="EMBL/GenBank/DDBJ databases">
        <authorList>
            <person name="Alioto T."/>
            <person name="Alioto T."/>
            <person name="Gomez Garrido J."/>
        </authorList>
    </citation>
    <scope>NUCLEOTIDE SEQUENCE</scope>
</reference>
<proteinExistence type="predicted"/>
<organism evidence="2">
    <name type="scientific">Cacopsylla melanoneura</name>
    <dbReference type="NCBI Taxonomy" id="428564"/>
    <lineage>
        <taxon>Eukaryota</taxon>
        <taxon>Metazoa</taxon>
        <taxon>Ecdysozoa</taxon>
        <taxon>Arthropoda</taxon>
        <taxon>Hexapoda</taxon>
        <taxon>Insecta</taxon>
        <taxon>Pterygota</taxon>
        <taxon>Neoptera</taxon>
        <taxon>Paraneoptera</taxon>
        <taxon>Hemiptera</taxon>
        <taxon>Sternorrhyncha</taxon>
        <taxon>Psylloidea</taxon>
        <taxon>Psyllidae</taxon>
        <taxon>Psyllinae</taxon>
        <taxon>Cacopsylla</taxon>
    </lineage>
</organism>
<keyword evidence="1" id="KW-1133">Transmembrane helix</keyword>
<feature type="transmembrane region" description="Helical" evidence="1">
    <location>
        <begin position="116"/>
        <end position="138"/>
    </location>
</feature>
<evidence type="ECO:0000256" key="1">
    <source>
        <dbReference type="SAM" id="Phobius"/>
    </source>
</evidence>
<dbReference type="EMBL" id="HBUF01454980">
    <property type="protein sequence ID" value="CAG6743851.1"/>
    <property type="molecule type" value="Transcribed_RNA"/>
</dbReference>
<keyword evidence="1" id="KW-0812">Transmembrane</keyword>
<feature type="transmembrane region" description="Helical" evidence="1">
    <location>
        <begin position="159"/>
        <end position="185"/>
    </location>
</feature>
<sequence length="199" mass="22184">MGRHGILINRFHSIQSSSSSSPECIPLLVLSSLDWFRKKTEERKRKRKYCALLKQYFTLVLPVPCSPSISFLFLLSSTYCPSGLVPAVFFPWSVNLLASPPPTGPSLLYLLSNRSFPLPSSCLSSVKLALLISGSAFFEIGSATTKKRKKERTQQRGKIFFSLDQSLLFYPPLSVPFGSLFFSLFSDSISPPPFRLGGY</sequence>
<evidence type="ECO:0000313" key="2">
    <source>
        <dbReference type="EMBL" id="CAG6743851.1"/>
    </source>
</evidence>
<accession>A0A8D8ZCI9</accession>
<name>A0A8D8ZCI9_9HEMI</name>
<keyword evidence="1" id="KW-0472">Membrane</keyword>
<dbReference type="AlphaFoldDB" id="A0A8D8ZCI9"/>
<protein>
    <submittedName>
        <fullName evidence="2">Uncharacterized protein</fullName>
    </submittedName>
</protein>